<accession>A0ABZ2HX98</accession>
<gene>
    <name evidence="1" type="ORF">V6617_14745</name>
</gene>
<evidence type="ECO:0000313" key="1">
    <source>
        <dbReference type="EMBL" id="WWT32253.1"/>
    </source>
</evidence>
<keyword evidence="2" id="KW-1185">Reference proteome</keyword>
<evidence type="ECO:0000313" key="2">
    <source>
        <dbReference type="Proteomes" id="UP001369958"/>
    </source>
</evidence>
<dbReference type="EMBL" id="CP146275">
    <property type="protein sequence ID" value="WWT32253.1"/>
    <property type="molecule type" value="Genomic_DNA"/>
</dbReference>
<protein>
    <submittedName>
        <fullName evidence="1">Uncharacterized protein</fullName>
    </submittedName>
</protein>
<name>A0ABZ2HX98_9HYPH</name>
<dbReference type="RefSeq" id="WP_309207454.1">
    <property type="nucleotide sequence ID" value="NZ_CP146275.1"/>
</dbReference>
<reference evidence="1 2" key="1">
    <citation type="submission" date="2024-02" db="EMBL/GenBank/DDBJ databases">
        <title>Complete genome sequence of Pelagibacterium nitratireducens ZH15.</title>
        <authorList>
            <person name="Zhao L.H."/>
        </authorList>
    </citation>
    <scope>NUCLEOTIDE SEQUENCE [LARGE SCALE GENOMIC DNA]</scope>
    <source>
        <strain evidence="1 2">ZH15</strain>
    </source>
</reference>
<proteinExistence type="predicted"/>
<sequence>MTFPRAASLCFMAARLGLKLAPLRTAMWATLRTAERPPPDRAATLECAALPIIGGDPDKGGDLAMGEAAQFGQMGQKCPA</sequence>
<dbReference type="Proteomes" id="UP001369958">
    <property type="component" value="Chromosome"/>
</dbReference>
<organism evidence="1 2">
    <name type="scientific">Pelagibacterium nitratireducens</name>
    <dbReference type="NCBI Taxonomy" id="1046114"/>
    <lineage>
        <taxon>Bacteria</taxon>
        <taxon>Pseudomonadati</taxon>
        <taxon>Pseudomonadota</taxon>
        <taxon>Alphaproteobacteria</taxon>
        <taxon>Hyphomicrobiales</taxon>
        <taxon>Devosiaceae</taxon>
        <taxon>Pelagibacterium</taxon>
    </lineage>
</organism>